<keyword evidence="5 7" id="KW-1133">Transmembrane helix</keyword>
<keyword evidence="6 7" id="KW-0472">Membrane</keyword>
<organism evidence="9 10">
    <name type="scientific">Paracholeplasma manati</name>
    <dbReference type="NCBI Taxonomy" id="591373"/>
    <lineage>
        <taxon>Bacteria</taxon>
        <taxon>Bacillati</taxon>
        <taxon>Mycoplasmatota</taxon>
        <taxon>Mollicutes</taxon>
        <taxon>Acholeplasmatales</taxon>
        <taxon>Acholeplasmataceae</taxon>
        <taxon>Paracholeplasma</taxon>
    </lineage>
</organism>
<dbReference type="Gene3D" id="1.10.3720.10">
    <property type="entry name" value="MetI-like"/>
    <property type="match status" value="1"/>
</dbReference>
<comment type="subcellular location">
    <subcellularLocation>
        <location evidence="1 7">Cell membrane</location>
        <topology evidence="1 7">Multi-pass membrane protein</topology>
    </subcellularLocation>
</comment>
<comment type="caution">
    <text evidence="9">The sequence shown here is derived from an EMBL/GenBank/DDBJ whole genome shotgun (WGS) entry which is preliminary data.</text>
</comment>
<evidence type="ECO:0000256" key="6">
    <source>
        <dbReference type="ARBA" id="ARBA00023136"/>
    </source>
</evidence>
<feature type="transmembrane region" description="Helical" evidence="7">
    <location>
        <begin position="31"/>
        <end position="54"/>
    </location>
</feature>
<keyword evidence="3" id="KW-1003">Cell membrane</keyword>
<evidence type="ECO:0000256" key="4">
    <source>
        <dbReference type="ARBA" id="ARBA00022692"/>
    </source>
</evidence>
<dbReference type="EMBL" id="JAOVQM010000003">
    <property type="protein sequence ID" value="MCV2232177.1"/>
    <property type="molecule type" value="Genomic_DNA"/>
</dbReference>
<dbReference type="Proteomes" id="UP001177160">
    <property type="component" value="Unassembled WGS sequence"/>
</dbReference>
<feature type="transmembrane region" description="Helical" evidence="7">
    <location>
        <begin position="191"/>
        <end position="214"/>
    </location>
</feature>
<comment type="similarity">
    <text evidence="7">Belongs to the binding-protein-dependent transport system permease family.</text>
</comment>
<keyword evidence="10" id="KW-1185">Reference proteome</keyword>
<feature type="transmembrane region" description="Helical" evidence="7">
    <location>
        <begin position="137"/>
        <end position="155"/>
    </location>
</feature>
<feature type="domain" description="ABC transmembrane type-1" evidence="8">
    <location>
        <begin position="103"/>
        <end position="310"/>
    </location>
</feature>
<dbReference type="PROSITE" id="PS50928">
    <property type="entry name" value="ABC_TM1"/>
    <property type="match status" value="1"/>
</dbReference>
<dbReference type="Pfam" id="PF00528">
    <property type="entry name" value="BPD_transp_1"/>
    <property type="match status" value="1"/>
</dbReference>
<evidence type="ECO:0000256" key="3">
    <source>
        <dbReference type="ARBA" id="ARBA00022475"/>
    </source>
</evidence>
<evidence type="ECO:0000259" key="8">
    <source>
        <dbReference type="PROSITE" id="PS50928"/>
    </source>
</evidence>
<dbReference type="PANTHER" id="PTHR30193:SF1">
    <property type="entry name" value="ABC TRANSPORTER PERMEASE PROTEIN YESP-RELATED"/>
    <property type="match status" value="1"/>
</dbReference>
<evidence type="ECO:0000313" key="10">
    <source>
        <dbReference type="Proteomes" id="UP001177160"/>
    </source>
</evidence>
<accession>A0ABT2Y608</accession>
<name>A0ABT2Y608_9MOLU</name>
<dbReference type="InterPro" id="IPR000515">
    <property type="entry name" value="MetI-like"/>
</dbReference>
<reference evidence="9" key="1">
    <citation type="submission" date="2022-09" db="EMBL/GenBank/DDBJ databases">
        <title>Novel Mycoplasma species identified in domestic and wild animals.</title>
        <authorList>
            <person name="Volokhov D.V."/>
            <person name="Furtak V.A."/>
            <person name="Zagorodnyaya T.A."/>
        </authorList>
    </citation>
    <scope>NUCLEOTIDE SEQUENCE</scope>
    <source>
        <strain evidence="9">Oakley</strain>
    </source>
</reference>
<dbReference type="InterPro" id="IPR051393">
    <property type="entry name" value="ABC_transporter_permease"/>
</dbReference>
<proteinExistence type="inferred from homology"/>
<dbReference type="InterPro" id="IPR035906">
    <property type="entry name" value="MetI-like_sf"/>
</dbReference>
<gene>
    <name evidence="9" type="ORF">N7548_04975</name>
</gene>
<sequence length="325" mass="36731">MKKQTIAPESNVIKAPKVKKASRLTRKQREYLHGFLFIGLWLFGYLVFTFYPMIKSFYLTFTKSFYNINRGIYQVEFNVGQGNLFGFSNYINVVRSQTLLPLFSDYLAKMAIAVPLIIVFSILIAMLINLPIKGKGLWRTIFFLPVIISSGPVISELSRQEATSLPSISESAALQFLFDNLGEWIARPIEALFASLLLILWYAGVPILIFLAGLQKIDSSVYEAASIDGASPWDRFWKITLPSIKPLISVAIIYVVVSMSLFVETGGILELTRTHMLAGAPDNQIWLGYGYAATIAWIYFILMVLVMLIFIGLLSIRRKEVKRWG</sequence>
<evidence type="ECO:0000256" key="2">
    <source>
        <dbReference type="ARBA" id="ARBA00022448"/>
    </source>
</evidence>
<feature type="transmembrane region" description="Helical" evidence="7">
    <location>
        <begin position="247"/>
        <end position="269"/>
    </location>
</feature>
<dbReference type="SUPFAM" id="SSF161098">
    <property type="entry name" value="MetI-like"/>
    <property type="match status" value="1"/>
</dbReference>
<evidence type="ECO:0000256" key="5">
    <source>
        <dbReference type="ARBA" id="ARBA00022989"/>
    </source>
</evidence>
<dbReference type="CDD" id="cd06261">
    <property type="entry name" value="TM_PBP2"/>
    <property type="match status" value="1"/>
</dbReference>
<evidence type="ECO:0000256" key="7">
    <source>
        <dbReference type="RuleBase" id="RU363032"/>
    </source>
</evidence>
<dbReference type="RefSeq" id="WP_263608359.1">
    <property type="nucleotide sequence ID" value="NZ_JAOVQM010000003.1"/>
</dbReference>
<evidence type="ECO:0000313" key="9">
    <source>
        <dbReference type="EMBL" id="MCV2232177.1"/>
    </source>
</evidence>
<protein>
    <submittedName>
        <fullName evidence="9">Sugar ABC transporter permease</fullName>
    </submittedName>
</protein>
<dbReference type="PANTHER" id="PTHR30193">
    <property type="entry name" value="ABC TRANSPORTER PERMEASE PROTEIN"/>
    <property type="match status" value="1"/>
</dbReference>
<evidence type="ECO:0000256" key="1">
    <source>
        <dbReference type="ARBA" id="ARBA00004651"/>
    </source>
</evidence>
<keyword evidence="2 7" id="KW-0813">Transport</keyword>
<keyword evidence="4 7" id="KW-0812">Transmembrane</keyword>
<feature type="transmembrane region" description="Helical" evidence="7">
    <location>
        <begin position="289"/>
        <end position="314"/>
    </location>
</feature>
<feature type="transmembrane region" description="Helical" evidence="7">
    <location>
        <begin position="106"/>
        <end position="130"/>
    </location>
</feature>